<dbReference type="SUPFAM" id="SSF53474">
    <property type="entry name" value="alpha/beta-Hydrolases"/>
    <property type="match status" value="1"/>
</dbReference>
<dbReference type="Gene3D" id="3.40.50.1820">
    <property type="entry name" value="alpha/beta hydrolase"/>
    <property type="match status" value="1"/>
</dbReference>
<evidence type="ECO:0000313" key="3">
    <source>
        <dbReference type="Proteomes" id="UP001189429"/>
    </source>
</evidence>
<dbReference type="EMBL" id="CAUYUJ010021984">
    <property type="protein sequence ID" value="CAK0908278.1"/>
    <property type="molecule type" value="Genomic_DNA"/>
</dbReference>
<dbReference type="PANTHER" id="PTHR47280:SF1">
    <property type="entry name" value="PHEOPHYTINASE, CHLOROPLASTIC"/>
    <property type="match status" value="1"/>
</dbReference>
<feature type="non-terminal residue" evidence="2">
    <location>
        <position position="84"/>
    </location>
</feature>
<organism evidence="2 3">
    <name type="scientific">Prorocentrum cordatum</name>
    <dbReference type="NCBI Taxonomy" id="2364126"/>
    <lineage>
        <taxon>Eukaryota</taxon>
        <taxon>Sar</taxon>
        <taxon>Alveolata</taxon>
        <taxon>Dinophyceae</taxon>
        <taxon>Prorocentrales</taxon>
        <taxon>Prorocentraceae</taxon>
        <taxon>Prorocentrum</taxon>
    </lineage>
</organism>
<feature type="region of interest" description="Disordered" evidence="1">
    <location>
        <begin position="62"/>
        <end position="84"/>
    </location>
</feature>
<sequence length="84" mass="9064">VLLLYGEDDPWIVPFWARRAADRVSAGVGEYYAISPAGHCPHHEAPAAFNTVLLNWLQRIDSNGSADNPGPPAPAVGSRLSVRE</sequence>
<protein>
    <recommendedName>
        <fullName evidence="4">Alpha/beta hydrolase</fullName>
    </recommendedName>
</protein>
<dbReference type="Proteomes" id="UP001189429">
    <property type="component" value="Unassembled WGS sequence"/>
</dbReference>
<evidence type="ECO:0008006" key="4">
    <source>
        <dbReference type="Google" id="ProtNLM"/>
    </source>
</evidence>
<keyword evidence="3" id="KW-1185">Reference proteome</keyword>
<feature type="non-terminal residue" evidence="2">
    <location>
        <position position="1"/>
    </location>
</feature>
<name>A0ABN9Y7F6_9DINO</name>
<comment type="caution">
    <text evidence="2">The sequence shown here is derived from an EMBL/GenBank/DDBJ whole genome shotgun (WGS) entry which is preliminary data.</text>
</comment>
<gene>
    <name evidence="2" type="ORF">PCOR1329_LOCUS82991</name>
</gene>
<proteinExistence type="predicted"/>
<dbReference type="InterPro" id="IPR044211">
    <property type="entry name" value="PPH_chloroplastic"/>
</dbReference>
<evidence type="ECO:0000313" key="2">
    <source>
        <dbReference type="EMBL" id="CAK0908278.1"/>
    </source>
</evidence>
<accession>A0ABN9Y7F6</accession>
<dbReference type="InterPro" id="IPR029058">
    <property type="entry name" value="AB_hydrolase_fold"/>
</dbReference>
<dbReference type="PANTHER" id="PTHR47280">
    <property type="entry name" value="PHEOPHYTINASE, CHLOROPLASTIC"/>
    <property type="match status" value="1"/>
</dbReference>
<evidence type="ECO:0000256" key="1">
    <source>
        <dbReference type="SAM" id="MobiDB-lite"/>
    </source>
</evidence>
<reference evidence="2" key="1">
    <citation type="submission" date="2023-10" db="EMBL/GenBank/DDBJ databases">
        <authorList>
            <person name="Chen Y."/>
            <person name="Shah S."/>
            <person name="Dougan E. K."/>
            <person name="Thang M."/>
            <person name="Chan C."/>
        </authorList>
    </citation>
    <scope>NUCLEOTIDE SEQUENCE [LARGE SCALE GENOMIC DNA]</scope>
</reference>